<keyword evidence="2" id="KW-1185">Reference proteome</keyword>
<proteinExistence type="predicted"/>
<dbReference type="EMBL" id="CM047941">
    <property type="protein sequence ID" value="KAI9903238.1"/>
    <property type="molecule type" value="Genomic_DNA"/>
</dbReference>
<evidence type="ECO:0000313" key="2">
    <source>
        <dbReference type="Proteomes" id="UP001163324"/>
    </source>
</evidence>
<comment type="caution">
    <text evidence="1">The sequence shown here is derived from an EMBL/GenBank/DDBJ whole genome shotgun (WGS) entry which is preliminary data.</text>
</comment>
<protein>
    <submittedName>
        <fullName evidence="1">Uncharacterized protein</fullName>
    </submittedName>
</protein>
<accession>A0ACC0VAT2</accession>
<sequence length="807" mass="87842">MSDSQRTETTYPSTSHTDESFGRDGLDRGQGSKNTFATMLSVNFDTPLAGEDRNKRIKEMSIEHPSVQGVQNVHNSVAKLQSAVRGLPNISSASADSICNQLSQVSCTVGAEFAQLLDAFMNLKLDAEDTGKAIPRMSIETSVASTKLDQVTQELKDARSLLDNEKQKRDEAETKIENMMAQLRLIFSGNLQKEVHDLKERVQHLQDQVNGKRHLWVLHRVHPQEEVTHALSVLISSVSNKDAVLKTLKEFCADRIADKATNNDNGNNSGSIVDTDASSSAMDTPTSTPLTTTFVPPCGPSAIDRLSGLNAIQAGPPRAPTSIPFSHRIASTGHWTNNNAHGIQDYNNGKGSGNSGFSNVRPATSSQALIPSSLHSTGKGGSSSRRGHQGYPGFQGHQGTNAFTTASYGSSAASSAAATAGSAPTNRPGTAIGPNTLSSSADWFMTPGSGSRSMQPYNSYNQQGSHNNRHMRSLSGVPRRTLASQTTCNTSTATNTTDRENNDNVHDDISSQYSDSTFFSGNGSSAMVSSPPGLQTNPAMVQTWREELVNFYADAREFVSVFASEAVPAECLDQLRPKSIWAVLLRTYSPLSDREALSYLRFHMTDGQYKSFVITRVIVDYMVHVVWKASIWKGCDPQSSQKLQDIEETMIATADQPAAARRRLLEVQSDIIVAILARSGPSTATYRHKVEHITKLLMNSLEPILNTGVNASEAYSRLENVAARGLNLSARLMTSRFTFDFRFPEVGTRFSAHSMSPLWPSDMSATDLQARHWRIAMVMTPVVTCRNDTGRNISAYSVTNADVVCMQ</sequence>
<dbReference type="Proteomes" id="UP001163324">
    <property type="component" value="Chromosome 2"/>
</dbReference>
<evidence type="ECO:0000313" key="1">
    <source>
        <dbReference type="EMBL" id="KAI9903238.1"/>
    </source>
</evidence>
<reference evidence="1" key="1">
    <citation type="submission" date="2022-10" db="EMBL/GenBank/DDBJ databases">
        <title>Complete Genome of Trichothecium roseum strain YXFP-22015, a Plant Pathogen Isolated from Citrus.</title>
        <authorList>
            <person name="Wang Y."/>
            <person name="Zhu L."/>
        </authorList>
    </citation>
    <scope>NUCLEOTIDE SEQUENCE</scope>
    <source>
        <strain evidence="1">YXFP-22015</strain>
    </source>
</reference>
<name>A0ACC0VAT2_9HYPO</name>
<gene>
    <name evidence="1" type="ORF">N3K66_002590</name>
</gene>
<organism evidence="1 2">
    <name type="scientific">Trichothecium roseum</name>
    <dbReference type="NCBI Taxonomy" id="47278"/>
    <lineage>
        <taxon>Eukaryota</taxon>
        <taxon>Fungi</taxon>
        <taxon>Dikarya</taxon>
        <taxon>Ascomycota</taxon>
        <taxon>Pezizomycotina</taxon>
        <taxon>Sordariomycetes</taxon>
        <taxon>Hypocreomycetidae</taxon>
        <taxon>Hypocreales</taxon>
        <taxon>Hypocreales incertae sedis</taxon>
        <taxon>Trichothecium</taxon>
    </lineage>
</organism>